<dbReference type="GO" id="GO:0046872">
    <property type="term" value="F:metal ion binding"/>
    <property type="evidence" value="ECO:0007669"/>
    <property type="project" value="UniProtKB-KW"/>
</dbReference>
<evidence type="ECO:0000256" key="1">
    <source>
        <dbReference type="ARBA" id="ARBA00001966"/>
    </source>
</evidence>
<name>A0A0F9K7E6_9ZZZZ</name>
<feature type="non-terminal residue" evidence="10">
    <location>
        <position position="258"/>
    </location>
</feature>
<keyword evidence="5" id="KW-0662">Pyridine nucleotide biosynthesis</keyword>
<evidence type="ECO:0000256" key="8">
    <source>
        <dbReference type="ARBA" id="ARBA00023004"/>
    </source>
</evidence>
<keyword evidence="9" id="KW-0411">Iron-sulfur</keyword>
<dbReference type="AlphaFoldDB" id="A0A0F9K7E6"/>
<dbReference type="InterPro" id="IPR003473">
    <property type="entry name" value="NadA"/>
</dbReference>
<protein>
    <recommendedName>
        <fullName evidence="3">quinolinate synthase</fullName>
        <ecNumber evidence="3">2.5.1.72</ecNumber>
    </recommendedName>
</protein>
<dbReference type="Gene3D" id="3.40.50.10800">
    <property type="entry name" value="NadA-like"/>
    <property type="match status" value="3"/>
</dbReference>
<keyword evidence="4" id="KW-0004">4Fe-4S</keyword>
<proteinExistence type="predicted"/>
<comment type="cofactor">
    <cofactor evidence="1">
        <name>[4Fe-4S] cluster</name>
        <dbReference type="ChEBI" id="CHEBI:49883"/>
    </cofactor>
</comment>
<keyword evidence="6" id="KW-0808">Transferase</keyword>
<dbReference type="Pfam" id="PF02445">
    <property type="entry name" value="NadA"/>
    <property type="match status" value="1"/>
</dbReference>
<gene>
    <name evidence="10" type="ORF">LCGC14_1439120</name>
</gene>
<dbReference type="InterPro" id="IPR036094">
    <property type="entry name" value="NadA_sf"/>
</dbReference>
<organism evidence="10">
    <name type="scientific">marine sediment metagenome</name>
    <dbReference type="NCBI Taxonomy" id="412755"/>
    <lineage>
        <taxon>unclassified sequences</taxon>
        <taxon>metagenomes</taxon>
        <taxon>ecological metagenomes</taxon>
    </lineage>
</organism>
<comment type="caution">
    <text evidence="10">The sequence shown here is derived from an EMBL/GenBank/DDBJ whole genome shotgun (WGS) entry which is preliminary data.</text>
</comment>
<evidence type="ECO:0000313" key="10">
    <source>
        <dbReference type="EMBL" id="KKM70596.1"/>
    </source>
</evidence>
<reference evidence="10" key="1">
    <citation type="journal article" date="2015" name="Nature">
        <title>Complex archaea that bridge the gap between prokaryotes and eukaryotes.</title>
        <authorList>
            <person name="Spang A."/>
            <person name="Saw J.H."/>
            <person name="Jorgensen S.L."/>
            <person name="Zaremba-Niedzwiedzka K."/>
            <person name="Martijn J."/>
            <person name="Lind A.E."/>
            <person name="van Eijk R."/>
            <person name="Schleper C."/>
            <person name="Guy L."/>
            <person name="Ettema T.J."/>
        </authorList>
    </citation>
    <scope>NUCLEOTIDE SEQUENCE</scope>
</reference>
<evidence type="ECO:0000256" key="4">
    <source>
        <dbReference type="ARBA" id="ARBA00022485"/>
    </source>
</evidence>
<dbReference type="EC" id="2.5.1.72" evidence="3"/>
<accession>A0A0F9K7E6</accession>
<dbReference type="GO" id="GO:0008987">
    <property type="term" value="F:quinolinate synthetase A activity"/>
    <property type="evidence" value="ECO:0007669"/>
    <property type="project" value="InterPro"/>
</dbReference>
<dbReference type="PANTHER" id="PTHR30573">
    <property type="entry name" value="QUINOLINATE SYNTHETASE A"/>
    <property type="match status" value="1"/>
</dbReference>
<keyword evidence="7" id="KW-0479">Metal-binding</keyword>
<keyword evidence="8" id="KW-0408">Iron</keyword>
<evidence type="ECO:0000256" key="3">
    <source>
        <dbReference type="ARBA" id="ARBA00012669"/>
    </source>
</evidence>
<comment type="pathway">
    <text evidence="2">Cofactor biosynthesis; NAD(+) biosynthesis; quinolinate from iminoaspartate: step 1/1.</text>
</comment>
<dbReference type="NCBIfam" id="TIGR00550">
    <property type="entry name" value="nadA"/>
    <property type="match status" value="1"/>
</dbReference>
<dbReference type="UniPathway" id="UPA00253">
    <property type="reaction ID" value="UER00327"/>
</dbReference>
<dbReference type="NCBIfam" id="NF006878">
    <property type="entry name" value="PRK09375.1-2"/>
    <property type="match status" value="1"/>
</dbReference>
<dbReference type="EMBL" id="LAZR01009787">
    <property type="protein sequence ID" value="KKM70596.1"/>
    <property type="molecule type" value="Genomic_DNA"/>
</dbReference>
<dbReference type="GO" id="GO:0051539">
    <property type="term" value="F:4 iron, 4 sulfur cluster binding"/>
    <property type="evidence" value="ECO:0007669"/>
    <property type="project" value="UniProtKB-KW"/>
</dbReference>
<evidence type="ECO:0000256" key="5">
    <source>
        <dbReference type="ARBA" id="ARBA00022642"/>
    </source>
</evidence>
<dbReference type="SUPFAM" id="SSF142754">
    <property type="entry name" value="NadA-like"/>
    <property type="match status" value="1"/>
</dbReference>
<dbReference type="GO" id="GO:0005829">
    <property type="term" value="C:cytosol"/>
    <property type="evidence" value="ECO:0007669"/>
    <property type="project" value="TreeGrafter"/>
</dbReference>
<evidence type="ECO:0000256" key="7">
    <source>
        <dbReference type="ARBA" id="ARBA00022723"/>
    </source>
</evidence>
<evidence type="ECO:0000256" key="6">
    <source>
        <dbReference type="ARBA" id="ARBA00022679"/>
    </source>
</evidence>
<evidence type="ECO:0000256" key="9">
    <source>
        <dbReference type="ARBA" id="ARBA00023014"/>
    </source>
</evidence>
<dbReference type="PANTHER" id="PTHR30573:SF0">
    <property type="entry name" value="QUINOLINATE SYNTHASE, CHLOROPLASTIC"/>
    <property type="match status" value="1"/>
</dbReference>
<sequence>MTVPQLQKEILDLKNQNDVTILCHYYQMMEIQEIADYVGDSLGLSRIAKEKANTRYIIFAGVDFMAETASILNQDKHVLIPNYESCCPMAAFLTPEMVRDYKKEYPGFPVIVYVNSTAAVKAESDICCTSSNAVKIVKRISNEFGTDGVLFGPDANLADYAEQKSGVKCVKMPLKGHCIVHSQIKPEHINVAKKEHPKARVLVHPECVREVRELSDFVGSTAQMYNAVKISSLEDREFIIGTEKGLIDRIAKDFSGKN</sequence>
<dbReference type="GO" id="GO:0034628">
    <property type="term" value="P:'de novo' NAD+ biosynthetic process from L-aspartate"/>
    <property type="evidence" value="ECO:0007669"/>
    <property type="project" value="TreeGrafter"/>
</dbReference>
<evidence type="ECO:0000256" key="2">
    <source>
        <dbReference type="ARBA" id="ARBA00005065"/>
    </source>
</evidence>